<accession>B4J6W9</accession>
<organism evidence="3">
    <name type="scientific">Drosophila grimshawi</name>
    <name type="common">Hawaiian fruit fly</name>
    <name type="synonym">Idiomyia grimshawi</name>
    <dbReference type="NCBI Taxonomy" id="7222"/>
    <lineage>
        <taxon>Eukaryota</taxon>
        <taxon>Metazoa</taxon>
        <taxon>Ecdysozoa</taxon>
        <taxon>Arthropoda</taxon>
        <taxon>Hexapoda</taxon>
        <taxon>Insecta</taxon>
        <taxon>Pterygota</taxon>
        <taxon>Neoptera</taxon>
        <taxon>Endopterygota</taxon>
        <taxon>Diptera</taxon>
        <taxon>Brachycera</taxon>
        <taxon>Muscomorpha</taxon>
        <taxon>Ephydroidea</taxon>
        <taxon>Drosophilidae</taxon>
        <taxon>Drosophila</taxon>
        <taxon>Hawaiian Drosophila</taxon>
    </lineage>
</organism>
<reference evidence="2 3" key="1">
    <citation type="journal article" date="2007" name="Nature">
        <title>Evolution of genes and genomes on the Drosophila phylogeny.</title>
        <authorList>
            <consortium name="Drosophila 12 Genomes Consortium"/>
            <person name="Clark A.G."/>
            <person name="Eisen M.B."/>
            <person name="Smith D.R."/>
            <person name="Bergman C.M."/>
            <person name="Oliver B."/>
            <person name="Markow T.A."/>
            <person name="Kaufman T.C."/>
            <person name="Kellis M."/>
            <person name="Gelbart W."/>
            <person name="Iyer V.N."/>
            <person name="Pollard D.A."/>
            <person name="Sackton T.B."/>
            <person name="Larracuente A.M."/>
            <person name="Singh N.D."/>
            <person name="Abad J.P."/>
            <person name="Abt D.N."/>
            <person name="Adryan B."/>
            <person name="Aguade M."/>
            <person name="Akashi H."/>
            <person name="Anderson W.W."/>
            <person name="Aquadro C.F."/>
            <person name="Ardell D.H."/>
            <person name="Arguello R."/>
            <person name="Artieri C.G."/>
            <person name="Barbash D.A."/>
            <person name="Barker D."/>
            <person name="Barsanti P."/>
            <person name="Batterham P."/>
            <person name="Batzoglou S."/>
            <person name="Begun D."/>
            <person name="Bhutkar A."/>
            <person name="Blanco E."/>
            <person name="Bosak S.A."/>
            <person name="Bradley R.K."/>
            <person name="Brand A.D."/>
            <person name="Brent M.R."/>
            <person name="Brooks A.N."/>
            <person name="Brown R.H."/>
            <person name="Butlin R.K."/>
            <person name="Caggese C."/>
            <person name="Calvi B.R."/>
            <person name="Bernardo de Carvalho A."/>
            <person name="Caspi A."/>
            <person name="Castrezana S."/>
            <person name="Celniker S.E."/>
            <person name="Chang J.L."/>
            <person name="Chapple C."/>
            <person name="Chatterji S."/>
            <person name="Chinwalla A."/>
            <person name="Civetta A."/>
            <person name="Clifton S.W."/>
            <person name="Comeron J.M."/>
            <person name="Costello J.C."/>
            <person name="Coyne J.A."/>
            <person name="Daub J."/>
            <person name="David R.G."/>
            <person name="Delcher A.L."/>
            <person name="Delehaunty K."/>
            <person name="Do C.B."/>
            <person name="Ebling H."/>
            <person name="Edwards K."/>
            <person name="Eickbush T."/>
            <person name="Evans J.D."/>
            <person name="Filipski A."/>
            <person name="Findeiss S."/>
            <person name="Freyhult E."/>
            <person name="Fulton L."/>
            <person name="Fulton R."/>
            <person name="Garcia A.C."/>
            <person name="Gardiner A."/>
            <person name="Garfield D.A."/>
            <person name="Garvin B.E."/>
            <person name="Gibson G."/>
            <person name="Gilbert D."/>
            <person name="Gnerre S."/>
            <person name="Godfrey J."/>
            <person name="Good R."/>
            <person name="Gotea V."/>
            <person name="Gravely B."/>
            <person name="Greenberg A.J."/>
            <person name="Griffiths-Jones S."/>
            <person name="Gross S."/>
            <person name="Guigo R."/>
            <person name="Gustafson E.A."/>
            <person name="Haerty W."/>
            <person name="Hahn M.W."/>
            <person name="Halligan D.L."/>
            <person name="Halpern A.L."/>
            <person name="Halter G.M."/>
            <person name="Han M.V."/>
            <person name="Heger A."/>
            <person name="Hillier L."/>
            <person name="Hinrichs A.S."/>
            <person name="Holmes I."/>
            <person name="Hoskins R.A."/>
            <person name="Hubisz M.J."/>
            <person name="Hultmark D."/>
            <person name="Huntley M.A."/>
            <person name="Jaffe D.B."/>
            <person name="Jagadeeshan S."/>
            <person name="Jeck W.R."/>
            <person name="Johnson J."/>
            <person name="Jones C.D."/>
            <person name="Jordan W.C."/>
            <person name="Karpen G.H."/>
            <person name="Kataoka E."/>
            <person name="Keightley P.D."/>
            <person name="Kheradpour P."/>
            <person name="Kirkness E.F."/>
            <person name="Koerich L.B."/>
            <person name="Kristiansen K."/>
            <person name="Kudrna D."/>
            <person name="Kulathinal R.J."/>
            <person name="Kumar S."/>
            <person name="Kwok R."/>
            <person name="Lander E."/>
            <person name="Langley C.H."/>
            <person name="Lapoint R."/>
            <person name="Lazzaro B.P."/>
            <person name="Lee S.J."/>
            <person name="Levesque L."/>
            <person name="Li R."/>
            <person name="Lin C.F."/>
            <person name="Lin M.F."/>
            <person name="Lindblad-Toh K."/>
            <person name="Llopart A."/>
            <person name="Long M."/>
            <person name="Low L."/>
            <person name="Lozovsky E."/>
            <person name="Lu J."/>
            <person name="Luo M."/>
            <person name="Machado C.A."/>
            <person name="Makalowski W."/>
            <person name="Marzo M."/>
            <person name="Matsuda M."/>
            <person name="Matzkin L."/>
            <person name="McAllister B."/>
            <person name="McBride C.S."/>
            <person name="McKernan B."/>
            <person name="McKernan K."/>
            <person name="Mendez-Lago M."/>
            <person name="Minx P."/>
            <person name="Mollenhauer M.U."/>
            <person name="Montooth K."/>
            <person name="Mount S.M."/>
            <person name="Mu X."/>
            <person name="Myers E."/>
            <person name="Negre B."/>
            <person name="Newfeld S."/>
            <person name="Nielsen R."/>
            <person name="Noor M.A."/>
            <person name="O'Grady P."/>
            <person name="Pachter L."/>
            <person name="Papaceit M."/>
            <person name="Parisi M.J."/>
            <person name="Parisi M."/>
            <person name="Parts L."/>
            <person name="Pedersen J.S."/>
            <person name="Pesole G."/>
            <person name="Phillippy A.M."/>
            <person name="Ponting C.P."/>
            <person name="Pop M."/>
            <person name="Porcelli D."/>
            <person name="Powell J.R."/>
            <person name="Prohaska S."/>
            <person name="Pruitt K."/>
            <person name="Puig M."/>
            <person name="Quesneville H."/>
            <person name="Ram K.R."/>
            <person name="Rand D."/>
            <person name="Rasmussen M.D."/>
            <person name="Reed L.K."/>
            <person name="Reenan R."/>
            <person name="Reily A."/>
            <person name="Remington K.A."/>
            <person name="Rieger T.T."/>
            <person name="Ritchie M.G."/>
            <person name="Robin C."/>
            <person name="Rogers Y.H."/>
            <person name="Rohde C."/>
            <person name="Rozas J."/>
            <person name="Rubenfield M.J."/>
            <person name="Ruiz A."/>
            <person name="Russo S."/>
            <person name="Salzberg S.L."/>
            <person name="Sanchez-Gracia A."/>
            <person name="Saranga D.J."/>
            <person name="Sato H."/>
            <person name="Schaeffer S.W."/>
            <person name="Schatz M.C."/>
            <person name="Schlenke T."/>
            <person name="Schwartz R."/>
            <person name="Segarra C."/>
            <person name="Singh R.S."/>
            <person name="Sirot L."/>
            <person name="Sirota M."/>
            <person name="Sisneros N.B."/>
            <person name="Smith C.D."/>
            <person name="Smith T.F."/>
            <person name="Spieth J."/>
            <person name="Stage D.E."/>
            <person name="Stark A."/>
            <person name="Stephan W."/>
            <person name="Strausberg R.L."/>
            <person name="Strempel S."/>
            <person name="Sturgill D."/>
            <person name="Sutton G."/>
            <person name="Sutton G.G."/>
            <person name="Tao W."/>
            <person name="Teichmann S."/>
            <person name="Tobari Y.N."/>
            <person name="Tomimura Y."/>
            <person name="Tsolas J.M."/>
            <person name="Valente V.L."/>
            <person name="Venter E."/>
            <person name="Venter J.C."/>
            <person name="Vicario S."/>
            <person name="Vieira F.G."/>
            <person name="Vilella A.J."/>
            <person name="Villasante A."/>
            <person name="Walenz B."/>
            <person name="Wang J."/>
            <person name="Wasserman M."/>
            <person name="Watts T."/>
            <person name="Wilson D."/>
            <person name="Wilson R.K."/>
            <person name="Wing R.A."/>
            <person name="Wolfner M.F."/>
            <person name="Wong A."/>
            <person name="Wong G.K."/>
            <person name="Wu C.I."/>
            <person name="Wu G."/>
            <person name="Yamamoto D."/>
            <person name="Yang H.P."/>
            <person name="Yang S.P."/>
            <person name="Yorke J.A."/>
            <person name="Yoshida K."/>
            <person name="Zdobnov E."/>
            <person name="Zhang P."/>
            <person name="Zhang Y."/>
            <person name="Zimin A.V."/>
            <person name="Baldwin J."/>
            <person name="Abdouelleil A."/>
            <person name="Abdulkadir J."/>
            <person name="Abebe A."/>
            <person name="Abera B."/>
            <person name="Abreu J."/>
            <person name="Acer S.C."/>
            <person name="Aftuck L."/>
            <person name="Alexander A."/>
            <person name="An P."/>
            <person name="Anderson E."/>
            <person name="Anderson S."/>
            <person name="Arachi H."/>
            <person name="Azer M."/>
            <person name="Bachantsang P."/>
            <person name="Barry A."/>
            <person name="Bayul T."/>
            <person name="Berlin A."/>
            <person name="Bessette D."/>
            <person name="Bloom T."/>
            <person name="Blye J."/>
            <person name="Boguslavskiy L."/>
            <person name="Bonnet C."/>
            <person name="Boukhgalter B."/>
            <person name="Bourzgui I."/>
            <person name="Brown A."/>
            <person name="Cahill P."/>
            <person name="Channer S."/>
            <person name="Cheshatsang Y."/>
            <person name="Chuda L."/>
            <person name="Citroen M."/>
            <person name="Collymore A."/>
            <person name="Cooke P."/>
            <person name="Costello M."/>
            <person name="D'Aco K."/>
            <person name="Daza R."/>
            <person name="De Haan G."/>
            <person name="DeGray S."/>
            <person name="DeMaso C."/>
            <person name="Dhargay N."/>
            <person name="Dooley K."/>
            <person name="Dooley E."/>
            <person name="Doricent M."/>
            <person name="Dorje P."/>
            <person name="Dorjee K."/>
            <person name="Dupes A."/>
            <person name="Elong R."/>
            <person name="Falk J."/>
            <person name="Farina A."/>
            <person name="Faro S."/>
            <person name="Ferguson D."/>
            <person name="Fisher S."/>
            <person name="Foley C.D."/>
            <person name="Franke A."/>
            <person name="Friedrich D."/>
            <person name="Gadbois L."/>
            <person name="Gearin G."/>
            <person name="Gearin C.R."/>
            <person name="Giannoukos G."/>
            <person name="Goode T."/>
            <person name="Graham J."/>
            <person name="Grandbois E."/>
            <person name="Grewal S."/>
            <person name="Gyaltsen K."/>
            <person name="Hafez N."/>
            <person name="Hagos B."/>
            <person name="Hall J."/>
            <person name="Henson C."/>
            <person name="Hollinger A."/>
            <person name="Honan T."/>
            <person name="Huard M.D."/>
            <person name="Hughes L."/>
            <person name="Hurhula B."/>
            <person name="Husby M.E."/>
            <person name="Kamat A."/>
            <person name="Kanga B."/>
            <person name="Kashin S."/>
            <person name="Khazanovich D."/>
            <person name="Kisner P."/>
            <person name="Lance K."/>
            <person name="Lara M."/>
            <person name="Lee W."/>
            <person name="Lennon N."/>
            <person name="Letendre F."/>
            <person name="LeVine R."/>
            <person name="Lipovsky A."/>
            <person name="Liu X."/>
            <person name="Liu J."/>
            <person name="Liu S."/>
            <person name="Lokyitsang T."/>
            <person name="Lokyitsang Y."/>
            <person name="Lubonja R."/>
            <person name="Lui A."/>
            <person name="MacDonald P."/>
            <person name="Magnisalis V."/>
            <person name="Maru K."/>
            <person name="Matthews C."/>
            <person name="McCusker W."/>
            <person name="McDonough S."/>
            <person name="Mehta T."/>
            <person name="Meldrim J."/>
            <person name="Meneus L."/>
            <person name="Mihai O."/>
            <person name="Mihalev A."/>
            <person name="Mihova T."/>
            <person name="Mittelman R."/>
            <person name="Mlenga V."/>
            <person name="Montmayeur A."/>
            <person name="Mulrain L."/>
            <person name="Navidi A."/>
            <person name="Naylor J."/>
            <person name="Negash T."/>
            <person name="Nguyen T."/>
            <person name="Nguyen N."/>
            <person name="Nicol R."/>
            <person name="Norbu C."/>
            <person name="Norbu N."/>
            <person name="Novod N."/>
            <person name="O'Neill B."/>
            <person name="Osman S."/>
            <person name="Markiewicz E."/>
            <person name="Oyono O.L."/>
            <person name="Patti C."/>
            <person name="Phunkhang P."/>
            <person name="Pierre F."/>
            <person name="Priest M."/>
            <person name="Raghuraman S."/>
            <person name="Rege F."/>
            <person name="Reyes R."/>
            <person name="Rise C."/>
            <person name="Rogov P."/>
            <person name="Ross K."/>
            <person name="Ryan E."/>
            <person name="Settipalli S."/>
            <person name="Shea T."/>
            <person name="Sherpa N."/>
            <person name="Shi L."/>
            <person name="Shih D."/>
            <person name="Sparrow T."/>
            <person name="Spaulding J."/>
            <person name="Stalker J."/>
            <person name="Stange-Thomann N."/>
            <person name="Stavropoulos S."/>
            <person name="Stone C."/>
            <person name="Strader C."/>
            <person name="Tesfaye S."/>
            <person name="Thomson T."/>
            <person name="Thoulutsang Y."/>
            <person name="Thoulutsang D."/>
            <person name="Topham K."/>
            <person name="Topping I."/>
            <person name="Tsamla T."/>
            <person name="Vassiliev H."/>
            <person name="Vo A."/>
            <person name="Wangchuk T."/>
            <person name="Wangdi T."/>
            <person name="Weiand M."/>
            <person name="Wilkinson J."/>
            <person name="Wilson A."/>
            <person name="Yadav S."/>
            <person name="Young G."/>
            <person name="Yu Q."/>
            <person name="Zembek L."/>
            <person name="Zhong D."/>
            <person name="Zimmer A."/>
            <person name="Zwirko Z."/>
            <person name="Jaffe D.B."/>
            <person name="Alvarez P."/>
            <person name="Brockman W."/>
            <person name="Butler J."/>
            <person name="Chin C."/>
            <person name="Gnerre S."/>
            <person name="Grabherr M."/>
            <person name="Kleber M."/>
            <person name="Mauceli E."/>
            <person name="MacCallum I."/>
        </authorList>
    </citation>
    <scope>NUCLEOTIDE SEQUENCE [LARGE SCALE GENOMIC DNA]</scope>
    <source>
        <strain evidence="3">Tucson 15287-2541.00</strain>
    </source>
</reference>
<evidence type="ECO:0000313" key="2">
    <source>
        <dbReference type="EMBL" id="EDW02050.1"/>
    </source>
</evidence>
<feature type="compositionally biased region" description="Basic residues" evidence="1">
    <location>
        <begin position="1"/>
        <end position="11"/>
    </location>
</feature>
<dbReference type="HOGENOM" id="CLU_3016387_0_0_1"/>
<dbReference type="AlphaFoldDB" id="B4J6W9"/>
<proteinExistence type="predicted"/>
<protein>
    <submittedName>
        <fullName evidence="2">GH21779</fullName>
    </submittedName>
</protein>
<evidence type="ECO:0000313" key="3">
    <source>
        <dbReference type="Proteomes" id="UP000001070"/>
    </source>
</evidence>
<name>B4J6W9_DROGR</name>
<dbReference type="EMBL" id="CH916367">
    <property type="protein sequence ID" value="EDW02050.1"/>
    <property type="molecule type" value="Genomic_DNA"/>
</dbReference>
<gene>
    <name evidence="2" type="primary">Dgri\GH21779</name>
    <name evidence="2" type="ORF">Dgri_GH21779</name>
</gene>
<keyword evidence="3" id="KW-1185">Reference proteome</keyword>
<dbReference type="InParanoid" id="B4J6W9"/>
<sequence>MAAKQHLRPQKQTRFLLSPQQLQQQRQRRSWSESDLLKEIDNDLQLAKGFLYANGR</sequence>
<dbReference type="Proteomes" id="UP000001070">
    <property type="component" value="Unassembled WGS sequence"/>
</dbReference>
<feature type="region of interest" description="Disordered" evidence="1">
    <location>
        <begin position="1"/>
        <end position="32"/>
    </location>
</feature>
<dbReference type="STRING" id="7222.B4J6W9"/>
<evidence type="ECO:0000256" key="1">
    <source>
        <dbReference type="SAM" id="MobiDB-lite"/>
    </source>
</evidence>
<feature type="compositionally biased region" description="Low complexity" evidence="1">
    <location>
        <begin position="16"/>
        <end position="25"/>
    </location>
</feature>